<gene>
    <name evidence="2" type="ordered locus">Meso_3696</name>
</gene>
<dbReference type="CDD" id="cd03801">
    <property type="entry name" value="GT4_PimA-like"/>
    <property type="match status" value="1"/>
</dbReference>
<dbReference type="SUPFAM" id="SSF53756">
    <property type="entry name" value="UDP-Glycosyltransferase/glycogen phosphorylase"/>
    <property type="match status" value="1"/>
</dbReference>
<name>Q11C11_CHESB</name>
<keyword evidence="2" id="KW-0808">Transferase</keyword>
<dbReference type="eggNOG" id="COG0438">
    <property type="taxonomic scope" value="Bacteria"/>
</dbReference>
<dbReference type="InterPro" id="IPR001296">
    <property type="entry name" value="Glyco_trans_1"/>
</dbReference>
<proteinExistence type="predicted"/>
<protein>
    <submittedName>
        <fullName evidence="2">Glycosyl transferase, group 1</fullName>
    </submittedName>
</protein>
<organism evidence="2">
    <name type="scientific">Chelativorans sp. (strain BNC1)</name>
    <dbReference type="NCBI Taxonomy" id="266779"/>
    <lineage>
        <taxon>Bacteria</taxon>
        <taxon>Pseudomonadati</taxon>
        <taxon>Pseudomonadota</taxon>
        <taxon>Alphaproteobacteria</taxon>
        <taxon>Hyphomicrobiales</taxon>
        <taxon>Phyllobacteriaceae</taxon>
        <taxon>Chelativorans</taxon>
    </lineage>
</organism>
<dbReference type="KEGG" id="mes:Meso_3696"/>
<accession>Q11C11</accession>
<dbReference type="Gene3D" id="3.40.50.2000">
    <property type="entry name" value="Glycogen Phosphorylase B"/>
    <property type="match status" value="1"/>
</dbReference>
<dbReference type="CAZy" id="GT4">
    <property type="family name" value="Glycosyltransferase Family 4"/>
</dbReference>
<dbReference type="AlphaFoldDB" id="Q11C11"/>
<dbReference type="Pfam" id="PF00534">
    <property type="entry name" value="Glycos_transf_1"/>
    <property type="match status" value="1"/>
</dbReference>
<feature type="domain" description="Glycosyl transferase family 1" evidence="1">
    <location>
        <begin position="173"/>
        <end position="321"/>
    </location>
</feature>
<evidence type="ECO:0000313" key="2">
    <source>
        <dbReference type="EMBL" id="ABG65064.1"/>
    </source>
</evidence>
<dbReference type="PANTHER" id="PTHR45947:SF3">
    <property type="entry name" value="SULFOQUINOVOSYL TRANSFERASE SQD2"/>
    <property type="match status" value="1"/>
</dbReference>
<sequence>MRREICFIYPWATFGGVERMLLNRAAAFASVNAPIRMNLHFQHNAGGLKHLTEAIGRLSLSGFCRIVETLPDDCDLFVAIDSEEAVNTLCTQRLRYIVECHTAYAENRTYLKRLPESCEKVLVPSAEFLKKIVMEHPRLSKRCELVRNFVPWDLLPNENRKEISLPGWHRRPILFLGRMDGLKNPSELLDAFEVIEANRPGQFLLLFCGPIMPEFDLQKELKTRRLMSSCVYMPPVPFTSVQKLLRAIATRKGIFVSPSRDESFGLSAAEAISYGVPVVLSDIEAHRSLTGTHREAFTYALGDPKGLAARVFAVIDNYEYMLNAVSDLRKSLSSTSFLSDWNKLMTELKL</sequence>
<dbReference type="GO" id="GO:0016757">
    <property type="term" value="F:glycosyltransferase activity"/>
    <property type="evidence" value="ECO:0007669"/>
    <property type="project" value="InterPro"/>
</dbReference>
<dbReference type="STRING" id="266779.Meso_3696"/>
<dbReference type="EMBL" id="CP000390">
    <property type="protein sequence ID" value="ABG65064.1"/>
    <property type="molecule type" value="Genomic_DNA"/>
</dbReference>
<reference evidence="2" key="1">
    <citation type="submission" date="2006-06" db="EMBL/GenBank/DDBJ databases">
        <title>Complete sequence of chromosome of Chelativorans sp. BNC1.</title>
        <authorList>
            <consortium name="US DOE Joint Genome Institute"/>
            <person name="Copeland A."/>
            <person name="Lucas S."/>
            <person name="Lapidus A."/>
            <person name="Barry K."/>
            <person name="Detter J.C."/>
            <person name="Glavina del Rio T."/>
            <person name="Hammon N."/>
            <person name="Israni S."/>
            <person name="Dalin E."/>
            <person name="Tice H."/>
            <person name="Pitluck S."/>
            <person name="Chertkov O."/>
            <person name="Brettin T."/>
            <person name="Bruce D."/>
            <person name="Han C."/>
            <person name="Tapia R."/>
            <person name="Gilna P."/>
            <person name="Schmutz J."/>
            <person name="Larimer F."/>
            <person name="Land M."/>
            <person name="Hauser L."/>
            <person name="Kyrpides N."/>
            <person name="Mikhailova N."/>
            <person name="Richardson P."/>
        </authorList>
    </citation>
    <scope>NUCLEOTIDE SEQUENCE</scope>
    <source>
        <strain evidence="2">BNC1</strain>
    </source>
</reference>
<dbReference type="HOGENOM" id="CLU_791537_0_0_5"/>
<evidence type="ECO:0000259" key="1">
    <source>
        <dbReference type="Pfam" id="PF00534"/>
    </source>
</evidence>
<dbReference type="PANTHER" id="PTHR45947">
    <property type="entry name" value="SULFOQUINOVOSYL TRANSFERASE SQD2"/>
    <property type="match status" value="1"/>
</dbReference>
<dbReference type="InterPro" id="IPR050194">
    <property type="entry name" value="Glycosyltransferase_grp1"/>
</dbReference>